<reference evidence="1 2" key="1">
    <citation type="submission" date="2019-12" db="EMBL/GenBank/DDBJ databases">
        <title>Genome sequenceing of Clostridium bovifaecis.</title>
        <authorList>
            <person name="Yao Y."/>
        </authorList>
    </citation>
    <scope>NUCLEOTIDE SEQUENCE [LARGE SCALE GENOMIC DNA]</scope>
    <source>
        <strain evidence="1 2">BXX</strain>
    </source>
</reference>
<accession>A0A6I6EPG9</accession>
<keyword evidence="2" id="KW-1185">Reference proteome</keyword>
<organism evidence="1 2">
    <name type="scientific">Clostridium bovifaecis</name>
    <dbReference type="NCBI Taxonomy" id="2184719"/>
    <lineage>
        <taxon>Bacteria</taxon>
        <taxon>Bacillati</taxon>
        <taxon>Bacillota</taxon>
        <taxon>Clostridia</taxon>
        <taxon>Eubacteriales</taxon>
        <taxon>Clostridiaceae</taxon>
        <taxon>Clostridium</taxon>
    </lineage>
</organism>
<sequence length="90" mass="10237">MLGSFLFPLLFLGGFNRGGFGRGYGGYGGYGCGCTPQYNRCCNPCSCCDDHHHKHHKHHKHEECCCQCYPISPCHQPYNRGCSFFDWFCC</sequence>
<gene>
    <name evidence="1" type="ORF">GOM49_01485</name>
</gene>
<evidence type="ECO:0000313" key="1">
    <source>
        <dbReference type="EMBL" id="QGU93980.1"/>
    </source>
</evidence>
<dbReference type="Proteomes" id="UP000422764">
    <property type="component" value="Chromosome"/>
</dbReference>
<evidence type="ECO:0000313" key="2">
    <source>
        <dbReference type="Proteomes" id="UP000422764"/>
    </source>
</evidence>
<proteinExistence type="predicted"/>
<name>A0A6I6EPG9_9CLOT</name>
<dbReference type="AlphaFoldDB" id="A0A6I6EPG9"/>
<dbReference type="EMBL" id="CP046522">
    <property type="protein sequence ID" value="QGU93980.1"/>
    <property type="molecule type" value="Genomic_DNA"/>
</dbReference>
<protein>
    <submittedName>
        <fullName evidence="1">Uncharacterized protein</fullName>
    </submittedName>
</protein>